<comment type="similarity">
    <text evidence="6">Belongs to the YccS/YhfK family.</text>
</comment>
<evidence type="ECO:0000256" key="2">
    <source>
        <dbReference type="ARBA" id="ARBA00022475"/>
    </source>
</evidence>
<protein>
    <submittedName>
        <fullName evidence="9">FUSC family protein</fullName>
    </submittedName>
</protein>
<evidence type="ECO:0000256" key="3">
    <source>
        <dbReference type="ARBA" id="ARBA00022692"/>
    </source>
</evidence>
<evidence type="ECO:0000313" key="10">
    <source>
        <dbReference type="Proteomes" id="UP000723714"/>
    </source>
</evidence>
<dbReference type="PANTHER" id="PTHR30509">
    <property type="entry name" value="P-HYDROXYBENZOIC ACID EFFLUX PUMP SUBUNIT-RELATED"/>
    <property type="match status" value="1"/>
</dbReference>
<organism evidence="9 10">
    <name type="scientific">Faecalicatena faecalis</name>
    <dbReference type="NCBI Taxonomy" id="2726362"/>
    <lineage>
        <taxon>Bacteria</taxon>
        <taxon>Bacillati</taxon>
        <taxon>Bacillota</taxon>
        <taxon>Clostridia</taxon>
        <taxon>Lachnospirales</taxon>
        <taxon>Lachnospiraceae</taxon>
        <taxon>Faecalicatena</taxon>
    </lineage>
</organism>
<reference evidence="9 10" key="1">
    <citation type="submission" date="2021-06" db="EMBL/GenBank/DDBJ databases">
        <title>Faecalicatena sp. nov. isolated from porcine feces.</title>
        <authorList>
            <person name="Oh B.S."/>
            <person name="Lee J.H."/>
        </authorList>
    </citation>
    <scope>NUCLEOTIDE SEQUENCE [LARGE SCALE GENOMIC DNA]</scope>
    <source>
        <strain evidence="9 10">AGMB00832</strain>
    </source>
</reference>
<sequence>MIEKWKEQAGTFKSNFIKAVPIILFYLVVFYGVIFLFGTSYLLLVSVVTTTFKLNYQKQFRWKNVFSLGMEQLILCVLAFAAQQSMVLCVLMNGLVPFLLVFLRTTRFNQRGYFTNAMVFVFLQLRPVDKEGLLPQLGVYVCILCALAAAMRLWAFWHRKEKEDLAVKEGVGAMAFRFGELSQGKEIRGISAEMAAIQNRFYSGGQAARRVGGNGTVSVPYIFALLFQRTAYFVVDYLQQKNTFSEPDRVLFGRLSKYLEQVKEQLNEENNEPLIQTAGEILNEINEVSEITRLFTRNLMHLLVFALKTITEKEKTQDDGRIDWRHFFQEKRERLHPNQFEMRFALRLSLVLMVSFSISRCLNITHSYWLPLNAFLLVQPMYEESTRRLKNRILGTAAGSVVVFFILMYLQSITAHFILSAVLISFMYSFTPGSIQQVSFSTGFALTLASLSLNSTTAVELRLIYVLAAVLLVLFANRFCFPTSLYGQFRFNLREVVHMETDYLDFLRIGCRRRIDYTVMEDALAQFGLTYGQAMEYLSKNKEEEMERCMGLLNVLWRMVAEVEQMVFYVTTETVTAAEREQIIAFAVQMQGFLKKIGEGQTDLYIEKGADNGLEPKNEFFLGHLMEKYRENMRKLRDICAKETSMRAYFAENGESFRFG</sequence>
<evidence type="ECO:0000256" key="5">
    <source>
        <dbReference type="ARBA" id="ARBA00023136"/>
    </source>
</evidence>
<dbReference type="Pfam" id="PF13515">
    <property type="entry name" value="FUSC_2"/>
    <property type="match status" value="1"/>
</dbReference>
<dbReference type="EMBL" id="JABACJ020000001">
    <property type="protein sequence ID" value="MBU3874517.1"/>
    <property type="molecule type" value="Genomic_DNA"/>
</dbReference>
<dbReference type="PANTHER" id="PTHR30509:SF9">
    <property type="entry name" value="MULTIDRUG RESISTANCE PROTEIN MDTO"/>
    <property type="match status" value="1"/>
</dbReference>
<evidence type="ECO:0000256" key="1">
    <source>
        <dbReference type="ARBA" id="ARBA00004651"/>
    </source>
</evidence>
<feature type="transmembrane region" description="Helical" evidence="7">
    <location>
        <begin position="73"/>
        <end position="103"/>
    </location>
</feature>
<keyword evidence="10" id="KW-1185">Reference proteome</keyword>
<comment type="subcellular location">
    <subcellularLocation>
        <location evidence="1">Cell membrane</location>
        <topology evidence="1">Multi-pass membrane protein</topology>
    </subcellularLocation>
</comment>
<comment type="caution">
    <text evidence="9">The sequence shown here is derived from an EMBL/GenBank/DDBJ whole genome shotgun (WGS) entry which is preliminary data.</text>
</comment>
<evidence type="ECO:0000256" key="6">
    <source>
        <dbReference type="ARBA" id="ARBA00043993"/>
    </source>
</evidence>
<feature type="transmembrane region" description="Helical" evidence="7">
    <location>
        <begin position="389"/>
        <end position="410"/>
    </location>
</feature>
<proteinExistence type="inferred from homology"/>
<accession>A0ABS6CYX5</accession>
<evidence type="ECO:0000259" key="8">
    <source>
        <dbReference type="Pfam" id="PF13515"/>
    </source>
</evidence>
<keyword evidence="4 7" id="KW-1133">Transmembrane helix</keyword>
<keyword evidence="3 7" id="KW-0812">Transmembrane</keyword>
<dbReference type="RefSeq" id="WP_216238776.1">
    <property type="nucleotide sequence ID" value="NZ_JABACJ020000001.1"/>
</dbReference>
<dbReference type="InterPro" id="IPR049453">
    <property type="entry name" value="Memb_transporter_dom"/>
</dbReference>
<gene>
    <name evidence="9" type="ORF">HGO97_001655</name>
</gene>
<dbReference type="Proteomes" id="UP000723714">
    <property type="component" value="Unassembled WGS sequence"/>
</dbReference>
<keyword evidence="5 7" id="KW-0472">Membrane</keyword>
<name>A0ABS6CYX5_9FIRM</name>
<evidence type="ECO:0000256" key="7">
    <source>
        <dbReference type="SAM" id="Phobius"/>
    </source>
</evidence>
<feature type="domain" description="Integral membrane bound transporter" evidence="8">
    <location>
        <begin position="356"/>
        <end position="475"/>
    </location>
</feature>
<feature type="transmembrane region" description="Helical" evidence="7">
    <location>
        <begin position="23"/>
        <end position="52"/>
    </location>
</feature>
<keyword evidence="2" id="KW-1003">Cell membrane</keyword>
<evidence type="ECO:0000313" key="9">
    <source>
        <dbReference type="EMBL" id="MBU3874517.1"/>
    </source>
</evidence>
<feature type="transmembrane region" description="Helical" evidence="7">
    <location>
        <begin position="137"/>
        <end position="155"/>
    </location>
</feature>
<feature type="transmembrane region" description="Helical" evidence="7">
    <location>
        <begin position="463"/>
        <end position="481"/>
    </location>
</feature>
<evidence type="ECO:0000256" key="4">
    <source>
        <dbReference type="ARBA" id="ARBA00022989"/>
    </source>
</evidence>